<evidence type="ECO:0000313" key="2">
    <source>
        <dbReference type="EMBL" id="SCF21296.1"/>
    </source>
</evidence>
<reference evidence="2 3" key="1">
    <citation type="submission" date="2016-06" db="EMBL/GenBank/DDBJ databases">
        <authorList>
            <person name="Kjaerup R.B."/>
            <person name="Dalgaard T.S."/>
            <person name="Juul-Madsen H.R."/>
        </authorList>
    </citation>
    <scope>NUCLEOTIDE SEQUENCE [LARGE SCALE GENOMIC DNA]</scope>
    <source>
        <strain evidence="2 3">DSM 45626</strain>
    </source>
</reference>
<dbReference type="AlphaFoldDB" id="A0A1C4YKW7"/>
<proteinExistence type="predicted"/>
<protein>
    <submittedName>
        <fullName evidence="2">Uncharacterized protein</fullName>
    </submittedName>
</protein>
<evidence type="ECO:0000313" key="3">
    <source>
        <dbReference type="Proteomes" id="UP000199375"/>
    </source>
</evidence>
<evidence type="ECO:0000256" key="1">
    <source>
        <dbReference type="SAM" id="MobiDB-lite"/>
    </source>
</evidence>
<gene>
    <name evidence="2" type="ORF">GA0070558_1533</name>
</gene>
<dbReference type="EMBL" id="FMCW01000053">
    <property type="protein sequence ID" value="SCF21296.1"/>
    <property type="molecule type" value="Genomic_DNA"/>
</dbReference>
<feature type="region of interest" description="Disordered" evidence="1">
    <location>
        <begin position="74"/>
        <end position="96"/>
    </location>
</feature>
<sequence>MPGGGAVVVTKKAAGPSAAVRLRDGAGISVGRSLMRGNRFSESWLSGDVLWRLAGQRAATGAVIPTTGCDAPSLNRLRPDLTTQGRPVKATTAVEG</sequence>
<dbReference type="Proteomes" id="UP000199375">
    <property type="component" value="Unassembled WGS sequence"/>
</dbReference>
<organism evidence="2 3">
    <name type="scientific">Micromonospora haikouensis</name>
    <dbReference type="NCBI Taxonomy" id="686309"/>
    <lineage>
        <taxon>Bacteria</taxon>
        <taxon>Bacillati</taxon>
        <taxon>Actinomycetota</taxon>
        <taxon>Actinomycetes</taxon>
        <taxon>Micromonosporales</taxon>
        <taxon>Micromonosporaceae</taxon>
        <taxon>Micromonospora</taxon>
    </lineage>
</organism>
<name>A0A1C4YKW7_9ACTN</name>
<accession>A0A1C4YKW7</accession>